<feature type="region of interest" description="Disordered" evidence="1">
    <location>
        <begin position="1"/>
        <end position="25"/>
    </location>
</feature>
<dbReference type="Proteomes" id="UP000035268">
    <property type="component" value="Chromosome"/>
</dbReference>
<keyword evidence="5" id="KW-1185">Reference proteome</keyword>
<dbReference type="InterPro" id="IPR018704">
    <property type="entry name" value="SecYEG/CpoB_TPR"/>
</dbReference>
<evidence type="ECO:0000256" key="1">
    <source>
        <dbReference type="SAM" id="MobiDB-lite"/>
    </source>
</evidence>
<accession>A0A0G3EI57</accession>
<keyword evidence="2" id="KW-0472">Membrane</keyword>
<evidence type="ECO:0000313" key="4">
    <source>
        <dbReference type="EMBL" id="AKJ63814.1"/>
    </source>
</evidence>
<keyword evidence="2" id="KW-1133">Transmembrane helix</keyword>
<evidence type="ECO:0000259" key="3">
    <source>
        <dbReference type="Pfam" id="PF09976"/>
    </source>
</evidence>
<evidence type="ECO:0000256" key="2">
    <source>
        <dbReference type="SAM" id="Phobius"/>
    </source>
</evidence>
<dbReference type="EMBL" id="CP010904">
    <property type="protein sequence ID" value="AKJ63814.1"/>
    <property type="molecule type" value="Genomic_DNA"/>
</dbReference>
<feature type="transmembrane region" description="Helical" evidence="2">
    <location>
        <begin position="41"/>
        <end position="62"/>
    </location>
</feature>
<organism evidence="4 5">
    <name type="scientific">Kiritimatiella glycovorans</name>
    <dbReference type="NCBI Taxonomy" id="1307763"/>
    <lineage>
        <taxon>Bacteria</taxon>
        <taxon>Pseudomonadati</taxon>
        <taxon>Kiritimatiellota</taxon>
        <taxon>Kiritimatiellia</taxon>
        <taxon>Kiritimatiellales</taxon>
        <taxon>Kiritimatiellaceae</taxon>
        <taxon>Kiritimatiella</taxon>
    </lineage>
</organism>
<protein>
    <submittedName>
        <fullName evidence="4">Tol-pal system protein YbgF</fullName>
    </submittedName>
</protein>
<evidence type="ECO:0000313" key="5">
    <source>
        <dbReference type="Proteomes" id="UP000035268"/>
    </source>
</evidence>
<dbReference type="OrthoDB" id="9781271at2"/>
<dbReference type="AlphaFoldDB" id="A0A0G3EI57"/>
<dbReference type="SUPFAM" id="SSF48452">
    <property type="entry name" value="TPR-like"/>
    <property type="match status" value="1"/>
</dbReference>
<sequence>MSKHRPTPEEDQQRQHHQEVNAQHELEQHEVQEVLNFLKRYGRTITAVAAALAIAFMAFQFFRVRARKMERAAQTTLVNGTGIQDWQRVAEDYPDTGAAPLAGLAIAREHYNNGSVDQAREWYNRFLEKHPDHELAPVGEMGLAHCMEADGDYEAAAERYGQLADRFPEHYIAPLCLLGRGRCFEELGRLDQARDAYRKLRDHPDFEADWGARAEAELMRLDD</sequence>
<dbReference type="Gene3D" id="1.25.40.10">
    <property type="entry name" value="Tetratricopeptide repeat domain"/>
    <property type="match status" value="2"/>
</dbReference>
<reference evidence="5" key="1">
    <citation type="submission" date="2015-02" db="EMBL/GenBank/DDBJ databases">
        <title>Description and complete genome sequence of the first cultured representative of the subdivision 5 of the Verrucomicrobia phylum.</title>
        <authorList>
            <person name="Spring S."/>
            <person name="Bunk B."/>
            <person name="Sproer C."/>
            <person name="Klenk H.-P."/>
        </authorList>
    </citation>
    <scope>NUCLEOTIDE SEQUENCE [LARGE SCALE GENOMIC DNA]</scope>
    <source>
        <strain evidence="5">L21-Fru-AB</strain>
    </source>
</reference>
<dbReference type="Pfam" id="PF09976">
    <property type="entry name" value="TPR_21"/>
    <property type="match status" value="1"/>
</dbReference>
<gene>
    <name evidence="4" type="ORF">L21SP4_00542</name>
</gene>
<keyword evidence="2" id="KW-0812">Transmembrane</keyword>
<feature type="domain" description="Ancillary SecYEG translocon subunit/Cell division coordinator CpoB TPR" evidence="3">
    <location>
        <begin position="36"/>
        <end position="199"/>
    </location>
</feature>
<name>A0A0G3EI57_9BACT</name>
<dbReference type="STRING" id="1307763.L21SP4_00542"/>
<dbReference type="InterPro" id="IPR011990">
    <property type="entry name" value="TPR-like_helical_dom_sf"/>
</dbReference>
<dbReference type="KEGG" id="vbl:L21SP4_00542"/>
<reference evidence="4 5" key="2">
    <citation type="journal article" date="2016" name="ISME J.">
        <title>Characterization of the first cultured representative of Verrucomicrobia subdivision 5 indicates the proposal of a novel phylum.</title>
        <authorList>
            <person name="Spring S."/>
            <person name="Bunk B."/>
            <person name="Sproer C."/>
            <person name="Schumann P."/>
            <person name="Rohde M."/>
            <person name="Tindall B.J."/>
            <person name="Klenk H.P."/>
        </authorList>
    </citation>
    <scope>NUCLEOTIDE SEQUENCE [LARGE SCALE GENOMIC DNA]</scope>
    <source>
        <strain evidence="4 5">L21-Fru-AB</strain>
    </source>
</reference>
<dbReference type="RefSeq" id="WP_052881209.1">
    <property type="nucleotide sequence ID" value="NZ_CP010904.1"/>
</dbReference>
<proteinExistence type="predicted"/>